<organism evidence="1 2">
    <name type="scientific">Gillisia limnaea (strain DSM 15749 / LMG 21470 / R-8282)</name>
    <dbReference type="NCBI Taxonomy" id="865937"/>
    <lineage>
        <taxon>Bacteria</taxon>
        <taxon>Pseudomonadati</taxon>
        <taxon>Bacteroidota</taxon>
        <taxon>Flavobacteriia</taxon>
        <taxon>Flavobacteriales</taxon>
        <taxon>Flavobacteriaceae</taxon>
        <taxon>Gillisia</taxon>
    </lineage>
</organism>
<dbReference type="EMBL" id="JH594606">
    <property type="protein sequence ID" value="EHQ01890.1"/>
    <property type="molecule type" value="Genomic_DNA"/>
</dbReference>
<protein>
    <submittedName>
        <fullName evidence="1">Uncharacterized protein</fullName>
    </submittedName>
</protein>
<reference evidence="2" key="1">
    <citation type="journal article" date="2012" name="Stand. Genomic Sci.">
        <title>Genome sequence of the Antarctic rhodopsins-containing flavobacterium Gillisia limnaea type strain (R-8282(T)).</title>
        <authorList>
            <person name="Riedel T."/>
            <person name="Held B."/>
            <person name="Nolan M."/>
            <person name="Lucas S."/>
            <person name="Lapidus A."/>
            <person name="Tice H."/>
            <person name="Del Rio T.G."/>
            <person name="Cheng J.F."/>
            <person name="Han C."/>
            <person name="Tapia R."/>
            <person name="Goodwin L.A."/>
            <person name="Pitluck S."/>
            <person name="Liolios K."/>
            <person name="Mavromatis K."/>
            <person name="Pagani I."/>
            <person name="Ivanova N."/>
            <person name="Mikhailova N."/>
            <person name="Pati A."/>
            <person name="Chen A."/>
            <person name="Palaniappan K."/>
            <person name="Land M."/>
            <person name="Rohde M."/>
            <person name="Tindall B.J."/>
            <person name="Detter J.C."/>
            <person name="Goker M."/>
            <person name="Bristow J."/>
            <person name="Eisen J.A."/>
            <person name="Markowitz V."/>
            <person name="Hugenholtz P."/>
            <person name="Kyrpides N.C."/>
            <person name="Klenk H.P."/>
            <person name="Woyke T."/>
        </authorList>
    </citation>
    <scope>NUCLEOTIDE SEQUENCE [LARGE SCALE GENOMIC DNA]</scope>
    <source>
        <strain evidence="2">DSM 15749 / LMG 21470 / R-8282</strain>
    </source>
</reference>
<accession>H2BWE7</accession>
<proteinExistence type="predicted"/>
<name>H2BWE7_GILLR</name>
<keyword evidence="2" id="KW-1185">Reference proteome</keyword>
<sequence length="46" mass="5596">MSPNVHSYWFFGINRIPKTLSFVFKKKLDEIYLFIKIILRNCFLLT</sequence>
<dbReference type="STRING" id="865937.Gilli_1221"/>
<gene>
    <name evidence="1" type="ORF">Gilli_1221</name>
</gene>
<evidence type="ECO:0000313" key="1">
    <source>
        <dbReference type="EMBL" id="EHQ01890.1"/>
    </source>
</evidence>
<evidence type="ECO:0000313" key="2">
    <source>
        <dbReference type="Proteomes" id="UP000003844"/>
    </source>
</evidence>
<dbReference type="Proteomes" id="UP000003844">
    <property type="component" value="Unassembled WGS sequence"/>
</dbReference>
<dbReference type="AlphaFoldDB" id="H2BWE7"/>
<dbReference type="HOGENOM" id="CLU_3184209_0_0_10"/>